<name>A0A0B6ZFF2_9EUPU</name>
<dbReference type="InterPro" id="IPR001388">
    <property type="entry name" value="Synaptobrevin-like"/>
</dbReference>
<evidence type="ECO:0000256" key="8">
    <source>
        <dbReference type="PROSITE-ProRule" id="PRU00290"/>
    </source>
</evidence>
<dbReference type="Pfam" id="PF00957">
    <property type="entry name" value="Synaptobrevin"/>
    <property type="match status" value="1"/>
</dbReference>
<evidence type="ECO:0000256" key="4">
    <source>
        <dbReference type="ARBA" id="ARBA00022927"/>
    </source>
</evidence>
<dbReference type="FunFam" id="1.20.5.110:FF:000004">
    <property type="entry name" value="Vesicle-associated membrane protein 7"/>
    <property type="match status" value="1"/>
</dbReference>
<dbReference type="Gene3D" id="1.20.5.110">
    <property type="match status" value="1"/>
</dbReference>
<proteinExistence type="inferred from homology"/>
<keyword evidence="4" id="KW-0653">Protein transport</keyword>
<feature type="domain" description="V-SNARE coiled-coil homology" evidence="10">
    <location>
        <begin position="11"/>
        <end position="71"/>
    </location>
</feature>
<keyword evidence="6 9" id="KW-0472">Membrane</keyword>
<keyword evidence="3 9" id="KW-0812">Transmembrane</keyword>
<comment type="subcellular location">
    <subcellularLocation>
        <location evidence="7">Endomembrane system</location>
        <topology evidence="7">Single-pass type IV membrane protein</topology>
    </subcellularLocation>
</comment>
<comment type="similarity">
    <text evidence="1">Belongs to the synaptobrevin family.</text>
</comment>
<dbReference type="InterPro" id="IPR042855">
    <property type="entry name" value="V_SNARE_CC"/>
</dbReference>
<evidence type="ECO:0000256" key="3">
    <source>
        <dbReference type="ARBA" id="ARBA00022692"/>
    </source>
</evidence>
<dbReference type="InterPro" id="IPR016444">
    <property type="entry name" value="Synaptobrevin/VAMP"/>
</dbReference>
<dbReference type="EMBL" id="HACG01019701">
    <property type="protein sequence ID" value="CEK66566.1"/>
    <property type="molecule type" value="Transcribed_RNA"/>
</dbReference>
<evidence type="ECO:0000256" key="5">
    <source>
        <dbReference type="ARBA" id="ARBA00022989"/>
    </source>
</evidence>
<evidence type="ECO:0000256" key="7">
    <source>
        <dbReference type="ARBA" id="ARBA00046280"/>
    </source>
</evidence>
<organism evidence="11">
    <name type="scientific">Arion vulgaris</name>
    <dbReference type="NCBI Taxonomy" id="1028688"/>
    <lineage>
        <taxon>Eukaryota</taxon>
        <taxon>Metazoa</taxon>
        <taxon>Spiralia</taxon>
        <taxon>Lophotrochozoa</taxon>
        <taxon>Mollusca</taxon>
        <taxon>Gastropoda</taxon>
        <taxon>Heterobranchia</taxon>
        <taxon>Euthyneura</taxon>
        <taxon>Panpulmonata</taxon>
        <taxon>Eupulmonata</taxon>
        <taxon>Stylommatophora</taxon>
        <taxon>Helicina</taxon>
        <taxon>Arionoidea</taxon>
        <taxon>Arionidae</taxon>
        <taxon>Arion</taxon>
    </lineage>
</organism>
<dbReference type="GO" id="GO:0015031">
    <property type="term" value="P:protein transport"/>
    <property type="evidence" value="ECO:0007669"/>
    <property type="project" value="UniProtKB-KW"/>
</dbReference>
<dbReference type="GO" id="GO:0016020">
    <property type="term" value="C:membrane"/>
    <property type="evidence" value="ECO:0007669"/>
    <property type="project" value="InterPro"/>
</dbReference>
<keyword evidence="8" id="KW-0175">Coiled coil</keyword>
<dbReference type="PROSITE" id="PS50892">
    <property type="entry name" value="V_SNARE"/>
    <property type="match status" value="1"/>
</dbReference>
<dbReference type="GO" id="GO:0016192">
    <property type="term" value="P:vesicle-mediated transport"/>
    <property type="evidence" value="ECO:0007669"/>
    <property type="project" value="InterPro"/>
</dbReference>
<evidence type="ECO:0000256" key="9">
    <source>
        <dbReference type="SAM" id="Phobius"/>
    </source>
</evidence>
<dbReference type="PRINTS" id="PR00219">
    <property type="entry name" value="SYNAPTOBREVN"/>
</dbReference>
<dbReference type="AlphaFoldDB" id="A0A0B6ZFF2"/>
<keyword evidence="2" id="KW-0813">Transport</keyword>
<evidence type="ECO:0000313" key="11">
    <source>
        <dbReference type="EMBL" id="CEK66566.1"/>
    </source>
</evidence>
<accession>A0A0B6ZFF2</accession>
<evidence type="ECO:0000259" key="10">
    <source>
        <dbReference type="PROSITE" id="PS50892"/>
    </source>
</evidence>
<feature type="transmembrane region" description="Helical" evidence="9">
    <location>
        <begin position="75"/>
        <end position="96"/>
    </location>
</feature>
<dbReference type="GO" id="GO:0005737">
    <property type="term" value="C:cytoplasm"/>
    <property type="evidence" value="ECO:0007669"/>
    <property type="project" value="UniProtKB-ARBA"/>
</dbReference>
<dbReference type="GO" id="GO:0012505">
    <property type="term" value="C:endomembrane system"/>
    <property type="evidence" value="ECO:0007669"/>
    <property type="project" value="UniProtKB-SubCell"/>
</dbReference>
<gene>
    <name evidence="11" type="primary">ORF59341</name>
</gene>
<reference evidence="11" key="1">
    <citation type="submission" date="2014-12" db="EMBL/GenBank/DDBJ databases">
        <title>Insight into the proteome of Arion vulgaris.</title>
        <authorList>
            <person name="Aradska J."/>
            <person name="Bulat T."/>
            <person name="Smidak R."/>
            <person name="Sarate P."/>
            <person name="Gangsoo J."/>
            <person name="Sialana F."/>
            <person name="Bilban M."/>
            <person name="Lubec G."/>
        </authorList>
    </citation>
    <scope>NUCLEOTIDE SEQUENCE</scope>
    <source>
        <tissue evidence="11">Skin</tissue>
    </source>
</reference>
<protein>
    <recommendedName>
        <fullName evidence="10">V-SNARE coiled-coil homology domain-containing protein</fullName>
    </recommendedName>
</protein>
<keyword evidence="5 9" id="KW-1133">Transmembrane helix</keyword>
<sequence>MARVGGGRNTQLNHLENEVSEVTSLLRDNVEKVLDRGERIDTLQSRSEDLESSSSHFRSSAVKIRKKMWWQNCKMTCIVATVIGLIIVIIVVVILVETKPWESSGGGGKHNGTKLQLHHATTFSTTTIQ</sequence>
<evidence type="ECO:0000256" key="6">
    <source>
        <dbReference type="ARBA" id="ARBA00023136"/>
    </source>
</evidence>
<evidence type="ECO:0000256" key="1">
    <source>
        <dbReference type="ARBA" id="ARBA00008025"/>
    </source>
</evidence>
<dbReference type="PANTHER" id="PTHR45701">
    <property type="entry name" value="SYNAPTOBREVIN FAMILY MEMBER"/>
    <property type="match status" value="1"/>
</dbReference>
<dbReference type="SUPFAM" id="SSF58038">
    <property type="entry name" value="SNARE fusion complex"/>
    <property type="match status" value="1"/>
</dbReference>
<evidence type="ECO:0000256" key="2">
    <source>
        <dbReference type="ARBA" id="ARBA00022448"/>
    </source>
</evidence>